<evidence type="ECO:0000313" key="1">
    <source>
        <dbReference type="EMBL" id="MDT7842111.1"/>
    </source>
</evidence>
<evidence type="ECO:0008006" key="3">
    <source>
        <dbReference type="Google" id="ProtNLM"/>
    </source>
</evidence>
<name>A0ABU3LTI8_9ACTN</name>
<organism evidence="1 2">
    <name type="scientific">Streptomyces justiciae</name>
    <dbReference type="NCBI Taxonomy" id="2780140"/>
    <lineage>
        <taxon>Bacteria</taxon>
        <taxon>Bacillati</taxon>
        <taxon>Actinomycetota</taxon>
        <taxon>Actinomycetes</taxon>
        <taxon>Kitasatosporales</taxon>
        <taxon>Streptomycetaceae</taxon>
        <taxon>Streptomyces</taxon>
    </lineage>
</organism>
<dbReference type="Proteomes" id="UP001257948">
    <property type="component" value="Unassembled WGS sequence"/>
</dbReference>
<gene>
    <name evidence="1" type="ORF">RQC66_15335</name>
</gene>
<reference evidence="2" key="1">
    <citation type="submission" date="2023-07" db="EMBL/GenBank/DDBJ databases">
        <title>Draft genome sequence of the endophytic actinobacterium Streptomyces justiciae WPN32, a potential antibiotic producer.</title>
        <authorList>
            <person name="Yasawong M."/>
            <person name="Pana W."/>
            <person name="Ganta P."/>
            <person name="Santapan N."/>
            <person name="Songngamsuk T."/>
            <person name="Phatcharaharikarn M."/>
            <person name="Kerdtoob S."/>
            <person name="Nantapong N."/>
        </authorList>
    </citation>
    <scope>NUCLEOTIDE SEQUENCE [LARGE SCALE GENOMIC DNA]</scope>
    <source>
        <strain evidence="2">WPN32</strain>
    </source>
</reference>
<dbReference type="EMBL" id="JAVTLL010000009">
    <property type="protein sequence ID" value="MDT7842111.1"/>
    <property type="molecule type" value="Genomic_DNA"/>
</dbReference>
<keyword evidence="2" id="KW-1185">Reference proteome</keyword>
<accession>A0ABU3LTI8</accession>
<proteinExistence type="predicted"/>
<comment type="caution">
    <text evidence="1">The sequence shown here is derived from an EMBL/GenBank/DDBJ whole genome shotgun (WGS) entry which is preliminary data.</text>
</comment>
<protein>
    <recommendedName>
        <fullName evidence="3">DNA alkylation repair protein</fullName>
    </recommendedName>
</protein>
<evidence type="ECO:0000313" key="2">
    <source>
        <dbReference type="Proteomes" id="UP001257948"/>
    </source>
</evidence>
<sequence length="241" mass="27538">MAEGSDARSHAVADDAGAWAERLGWAYGLIAGDPVERSAALLHLSDARGRADDARGRANEMWRLTRPLGAEEQYREPALLGALDAYHRTQRHVFPDALWDRPRRTAIADWPGLPYALLFLEWEARFPQEWTEHAKAWGTKQGLIRDIATIAGDETVRSRLVDLTEIVVRRPYRCKDREYIRVARAVDGNDLRDRLHAACRSDEPWARCHAGFALWLLDRPEVPATRHVWRSWLTESSAVVW</sequence>